<feature type="region of interest" description="Disordered" evidence="7">
    <location>
        <begin position="250"/>
        <end position="319"/>
    </location>
</feature>
<dbReference type="CDD" id="cd12148">
    <property type="entry name" value="fungal_TF_MHR"/>
    <property type="match status" value="1"/>
</dbReference>
<dbReference type="GO" id="GO:0008270">
    <property type="term" value="F:zinc ion binding"/>
    <property type="evidence" value="ECO:0007669"/>
    <property type="project" value="InterPro"/>
</dbReference>
<feature type="region of interest" description="Disordered" evidence="7">
    <location>
        <begin position="1139"/>
        <end position="1165"/>
    </location>
</feature>
<evidence type="ECO:0000256" key="1">
    <source>
        <dbReference type="ARBA" id="ARBA00022723"/>
    </source>
</evidence>
<feature type="region of interest" description="Disordered" evidence="7">
    <location>
        <begin position="165"/>
        <end position="196"/>
    </location>
</feature>
<evidence type="ECO:0000313" key="9">
    <source>
        <dbReference type="EMBL" id="KAK8869907.1"/>
    </source>
</evidence>
<feature type="region of interest" description="Disordered" evidence="7">
    <location>
        <begin position="1002"/>
        <end position="1072"/>
    </location>
</feature>
<feature type="compositionally biased region" description="Low complexity" evidence="7">
    <location>
        <begin position="892"/>
        <end position="902"/>
    </location>
</feature>
<keyword evidence="5" id="KW-0804">Transcription</keyword>
<dbReference type="GO" id="GO:0006351">
    <property type="term" value="P:DNA-templated transcription"/>
    <property type="evidence" value="ECO:0007669"/>
    <property type="project" value="InterPro"/>
</dbReference>
<feature type="region of interest" description="Disordered" evidence="7">
    <location>
        <begin position="84"/>
        <end position="145"/>
    </location>
</feature>
<organism evidence="9 10">
    <name type="scientific">Kwoniella newhampshirensis</name>
    <dbReference type="NCBI Taxonomy" id="1651941"/>
    <lineage>
        <taxon>Eukaryota</taxon>
        <taxon>Fungi</taxon>
        <taxon>Dikarya</taxon>
        <taxon>Basidiomycota</taxon>
        <taxon>Agaricomycotina</taxon>
        <taxon>Tremellomycetes</taxon>
        <taxon>Tremellales</taxon>
        <taxon>Cryptococcaceae</taxon>
        <taxon>Kwoniella</taxon>
    </lineage>
</organism>
<keyword evidence="3" id="KW-0805">Transcription regulation</keyword>
<dbReference type="InterPro" id="IPR051615">
    <property type="entry name" value="Transcr_Regulatory_Elem"/>
</dbReference>
<dbReference type="SMART" id="SM00906">
    <property type="entry name" value="Fungal_trans"/>
    <property type="match status" value="1"/>
</dbReference>
<reference evidence="9 10" key="1">
    <citation type="journal article" date="2024" name="bioRxiv">
        <title>Comparative genomics of Cryptococcus and Kwoniella reveals pathogenesis evolution and contrasting karyotype dynamics via intercentromeric recombination or chromosome fusion.</title>
        <authorList>
            <person name="Coelho M.A."/>
            <person name="David-Palma M."/>
            <person name="Shea T."/>
            <person name="Bowers K."/>
            <person name="McGinley-Smith S."/>
            <person name="Mohammad A.W."/>
            <person name="Gnirke A."/>
            <person name="Yurkov A.M."/>
            <person name="Nowrousian M."/>
            <person name="Sun S."/>
            <person name="Cuomo C.A."/>
            <person name="Heitman J."/>
        </authorList>
    </citation>
    <scope>NUCLEOTIDE SEQUENCE [LARGE SCALE GENOMIC DNA]</scope>
    <source>
        <strain evidence="9 10">CBS 13917</strain>
    </source>
</reference>
<evidence type="ECO:0000256" key="4">
    <source>
        <dbReference type="ARBA" id="ARBA00023125"/>
    </source>
</evidence>
<keyword evidence="4" id="KW-0238">DNA-binding</keyword>
<accession>A0AAW0Z6Q4</accession>
<evidence type="ECO:0000256" key="5">
    <source>
        <dbReference type="ARBA" id="ARBA00023163"/>
    </source>
</evidence>
<keyword evidence="6" id="KW-0539">Nucleus</keyword>
<evidence type="ECO:0000256" key="2">
    <source>
        <dbReference type="ARBA" id="ARBA00022833"/>
    </source>
</evidence>
<dbReference type="GO" id="GO:0003677">
    <property type="term" value="F:DNA binding"/>
    <property type="evidence" value="ECO:0007669"/>
    <property type="project" value="UniProtKB-KW"/>
</dbReference>
<sequence length="1180" mass="128950">MTSMPHHATDLSMPPPADGIIPIDIAVGSSSSNGNNSNQAHMDVAGVLRRNQACLQCRKRKLVRPHCATCVRSYRHLLRTAPKSNPKLRCDYEDGSAQNEEVENVRPTAISVSPPHHEEDDTTGKKKRKVTGEPKRKKKGDDFEEERLRLQKQIDELQAQLATNNHPSEGQSLPEGPAKESSQTWSNTAELSNGVSSNSTNSFLDMLSSTASSSAAPPLNMWGEGSVNLSQNQHSQPFQQTFTLPYENIIQNDLGKGPSPPYHSDISRKSTDLSPDPLSSGESSSGPNILSPNGVFNFSPADTTNLNWPPPPNNPDNIIEPSTRLEGPWRGVETAASVFEAGLKKVDGNGVDIPMETDINLDGLQAGLDAAMQQQLLMDLFWPGWPPNLPEPNVVNDLIEAFFDLVPNLPRVLHRARFLARMALPPTHSNFPHPALIHAVCTAAASWCPPSIYEKSALDKYNSMTADATQMNGGKNPLSFGLRQASYAKVAVREGLDTGNRLFDVVRAMIILSRVYIDDTRMLECWAYCGLVARMILPLGLNVRSAELSLKSVMLPPPADALEREERRAATWMAFYHDTIASSASGWGTSIAMDELTVALPVSTAEFELGLSEMEPNPQDLEAPDFWIKHPVADSFVMVVKATVLINRVNRFVRKWKNRHLRPGDDFDGLERPEFKELANAIACFQMSFPTALKNYCKLTSKRRFDIDLIAAHMIPHAAAICLFEPFADLNDENDLARRRLSSGTQGIISIVQNLASIVGDGGSNFTSVMHPSASVCLVTAARTSLLFLRHSLNVGDYASAQAQKMDAEILRMALSQFGMRFKIGHHHSQLIEYFLDRATNPTYEKLRAHYPDHPRLGAPELHPNADFGACVLNALNIKRGYWRITASSGQSPYGSTPDSGTSGSGSRGGTFPSSSTNTSLSNHLHRVDSNSSTANKQASMSVDETGHAPQPNSAASQQGVRSFTSIFEQRLASKGELRPDGHMSVLVNMTEDDVAATLLQQEGEDDLEIGNTAEEDVRRTKPQADRSLPHTRPLQVSPVELGRDTSKNRMDVDRQPSRSDRSFSPTVYMNGTQMIPPTVSGGGLESWQGNNNFTDISSTNVNPAQGMMGRNREPEMEANEGNLLGWFNGAKEKKIEKQVGRGSGVPPGVTRSQPGPGPGVGADADIQITSLCRKTMGNK</sequence>
<name>A0AAW0Z6Q4_9TREE</name>
<dbReference type="KEGG" id="kne:92177735"/>
<dbReference type="PANTHER" id="PTHR31313">
    <property type="entry name" value="TY1 ENHANCER ACTIVATOR"/>
    <property type="match status" value="1"/>
</dbReference>
<dbReference type="GO" id="GO:0000981">
    <property type="term" value="F:DNA-binding transcription factor activity, RNA polymerase II-specific"/>
    <property type="evidence" value="ECO:0007669"/>
    <property type="project" value="InterPro"/>
</dbReference>
<dbReference type="InterPro" id="IPR001138">
    <property type="entry name" value="Zn2Cys6_DnaBD"/>
</dbReference>
<dbReference type="EMBL" id="JBCAWK010000001">
    <property type="protein sequence ID" value="KAK8869907.1"/>
    <property type="molecule type" value="Genomic_DNA"/>
</dbReference>
<dbReference type="Proteomes" id="UP001388673">
    <property type="component" value="Unassembled WGS sequence"/>
</dbReference>
<dbReference type="CDD" id="cd00067">
    <property type="entry name" value="GAL4"/>
    <property type="match status" value="1"/>
</dbReference>
<feature type="compositionally biased region" description="Polar residues" evidence="7">
    <location>
        <begin position="951"/>
        <end position="961"/>
    </location>
</feature>
<dbReference type="Pfam" id="PF04082">
    <property type="entry name" value="Fungal_trans"/>
    <property type="match status" value="1"/>
</dbReference>
<evidence type="ECO:0000313" key="10">
    <source>
        <dbReference type="Proteomes" id="UP001388673"/>
    </source>
</evidence>
<feature type="compositionally biased region" description="Polar residues" evidence="7">
    <location>
        <begin position="1063"/>
        <end position="1072"/>
    </location>
</feature>
<dbReference type="InterPro" id="IPR007219">
    <property type="entry name" value="XnlR_reg_dom"/>
</dbReference>
<keyword evidence="10" id="KW-1185">Reference proteome</keyword>
<dbReference type="RefSeq" id="XP_066806153.1">
    <property type="nucleotide sequence ID" value="XM_066943611.1"/>
</dbReference>
<protein>
    <recommendedName>
        <fullName evidence="8">Xylanolytic transcriptional activator regulatory domain-containing protein</fullName>
    </recommendedName>
</protein>
<evidence type="ECO:0000256" key="6">
    <source>
        <dbReference type="ARBA" id="ARBA00023242"/>
    </source>
</evidence>
<keyword evidence="1" id="KW-0479">Metal-binding</keyword>
<keyword evidence="2" id="KW-0862">Zinc</keyword>
<dbReference type="GeneID" id="92177735"/>
<feature type="compositionally biased region" description="Polar residues" evidence="7">
    <location>
        <begin position="180"/>
        <end position="196"/>
    </location>
</feature>
<feature type="compositionally biased region" description="Basic and acidic residues" evidence="7">
    <location>
        <begin position="1016"/>
        <end position="1029"/>
    </location>
</feature>
<feature type="domain" description="Xylanolytic transcriptional activator regulatory" evidence="8">
    <location>
        <begin position="525"/>
        <end position="607"/>
    </location>
</feature>
<comment type="caution">
    <text evidence="9">The sequence shown here is derived from an EMBL/GenBank/DDBJ whole genome shotgun (WGS) entry which is preliminary data.</text>
</comment>
<gene>
    <name evidence="9" type="ORF">IAR55_000475</name>
</gene>
<feature type="region of interest" description="Disordered" evidence="7">
    <location>
        <begin position="889"/>
        <end position="961"/>
    </location>
</feature>
<feature type="compositionally biased region" description="Low complexity" evidence="7">
    <location>
        <begin position="272"/>
        <end position="286"/>
    </location>
</feature>
<proteinExistence type="predicted"/>
<dbReference type="AlphaFoldDB" id="A0AAW0Z6Q4"/>
<feature type="compositionally biased region" description="Polar residues" evidence="7">
    <location>
        <begin position="287"/>
        <end position="304"/>
    </location>
</feature>
<feature type="compositionally biased region" description="Basic and acidic residues" evidence="7">
    <location>
        <begin position="115"/>
        <end position="134"/>
    </location>
</feature>
<feature type="compositionally biased region" description="Basic and acidic residues" evidence="7">
    <location>
        <begin position="1042"/>
        <end position="1062"/>
    </location>
</feature>
<feature type="compositionally biased region" description="Polar residues" evidence="7">
    <location>
        <begin position="930"/>
        <end position="943"/>
    </location>
</feature>
<feature type="compositionally biased region" description="Low complexity" evidence="7">
    <location>
        <begin position="910"/>
        <end position="923"/>
    </location>
</feature>
<dbReference type="PANTHER" id="PTHR31313:SF81">
    <property type="entry name" value="TY1 ENHANCER ACTIVATOR"/>
    <property type="match status" value="1"/>
</dbReference>
<evidence type="ECO:0000256" key="7">
    <source>
        <dbReference type="SAM" id="MobiDB-lite"/>
    </source>
</evidence>
<evidence type="ECO:0000259" key="8">
    <source>
        <dbReference type="SMART" id="SM00906"/>
    </source>
</evidence>
<evidence type="ECO:0000256" key="3">
    <source>
        <dbReference type="ARBA" id="ARBA00023015"/>
    </source>
</evidence>